<dbReference type="GO" id="GO:0008834">
    <property type="term" value="F:ditrans,polycis-undecaprenyl-diphosphate synthase [(2E,6E)-farnesyl-diphosphate specific] activity"/>
    <property type="evidence" value="ECO:0007669"/>
    <property type="project" value="TreeGrafter"/>
</dbReference>
<dbReference type="Proteomes" id="UP000214588">
    <property type="component" value="Unassembled WGS sequence"/>
</dbReference>
<dbReference type="SUPFAM" id="SSF64005">
    <property type="entry name" value="Undecaprenyl diphosphate synthase"/>
    <property type="match status" value="1"/>
</dbReference>
<keyword evidence="1 2" id="KW-0808">Transferase</keyword>
<dbReference type="PANTHER" id="PTHR10291:SF0">
    <property type="entry name" value="DEHYDRODOLICHYL DIPHOSPHATE SYNTHASE 2"/>
    <property type="match status" value="1"/>
</dbReference>
<dbReference type="GO" id="GO:0000287">
    <property type="term" value="F:magnesium ion binding"/>
    <property type="evidence" value="ECO:0007669"/>
    <property type="project" value="UniProtKB-UniRule"/>
</dbReference>
<dbReference type="EMBL" id="NIQC01000006">
    <property type="protein sequence ID" value="OWZ84265.1"/>
    <property type="molecule type" value="Genomic_DNA"/>
</dbReference>
<feature type="active site" evidence="2">
    <location>
        <position position="27"/>
    </location>
</feature>
<dbReference type="Pfam" id="PF01255">
    <property type="entry name" value="Prenyltransf"/>
    <property type="match status" value="1"/>
</dbReference>
<feature type="binding site" evidence="2">
    <location>
        <position position="78"/>
    </location>
    <ligand>
        <name>substrate</name>
    </ligand>
</feature>
<evidence type="ECO:0000256" key="2">
    <source>
        <dbReference type="HAMAP-Rule" id="MF_01139"/>
    </source>
</evidence>
<dbReference type="InterPro" id="IPR018520">
    <property type="entry name" value="UPP_synth-like_CS"/>
</dbReference>
<dbReference type="OrthoDB" id="4191603at2"/>
<dbReference type="Gene3D" id="3.40.1180.10">
    <property type="entry name" value="Decaprenyl diphosphate synthase-like"/>
    <property type="match status" value="1"/>
</dbReference>
<dbReference type="NCBIfam" id="TIGR00055">
    <property type="entry name" value="uppS"/>
    <property type="match status" value="1"/>
</dbReference>
<keyword evidence="4" id="KW-1185">Reference proteome</keyword>
<feature type="binding site" evidence="2">
    <location>
        <position position="76"/>
    </location>
    <ligand>
        <name>substrate</name>
    </ligand>
</feature>
<proteinExistence type="inferred from homology"/>
<comment type="function">
    <text evidence="2">Catalyzes the condensation of isopentenyl diphosphate (IPP) with allylic pyrophosphates generating different type of terpenoids.</text>
</comment>
<feature type="binding site" evidence="2">
    <location>
        <position position="44"/>
    </location>
    <ligand>
        <name>substrate</name>
    </ligand>
</feature>
<name>A0A226BZA7_9FIRM</name>
<accession>A0A226BZA7</accession>
<dbReference type="InterPro" id="IPR001441">
    <property type="entry name" value="UPP_synth-like"/>
</dbReference>
<comment type="subunit">
    <text evidence="2">Homodimer.</text>
</comment>
<dbReference type="AlphaFoldDB" id="A0A226BZA7"/>
<dbReference type="HAMAP" id="MF_01139">
    <property type="entry name" value="ISPT"/>
    <property type="match status" value="1"/>
</dbReference>
<dbReference type="FunFam" id="3.40.1180.10:FF:000001">
    <property type="entry name" value="(2E,6E)-farnesyl-diphosphate-specific ditrans,polycis-undecaprenyl-diphosphate synthase"/>
    <property type="match status" value="1"/>
</dbReference>
<feature type="binding site" evidence="2">
    <location>
        <position position="195"/>
    </location>
    <ligand>
        <name>substrate</name>
    </ligand>
</feature>
<feature type="binding site" evidence="2">
    <location>
        <position position="32"/>
    </location>
    <ligand>
        <name>substrate</name>
    </ligand>
</feature>
<dbReference type="GO" id="GO:0005829">
    <property type="term" value="C:cytosol"/>
    <property type="evidence" value="ECO:0007669"/>
    <property type="project" value="TreeGrafter"/>
</dbReference>
<feature type="binding site" evidence="2">
    <location>
        <position position="40"/>
    </location>
    <ligand>
        <name>substrate</name>
    </ligand>
</feature>
<comment type="cofactor">
    <cofactor evidence="2">
        <name>Mg(2+)</name>
        <dbReference type="ChEBI" id="CHEBI:18420"/>
    </cofactor>
    <text evidence="2">Binds 2 magnesium ions per subunit.</text>
</comment>
<dbReference type="PANTHER" id="PTHR10291">
    <property type="entry name" value="DEHYDRODOLICHYL DIPHOSPHATE SYNTHASE FAMILY MEMBER"/>
    <property type="match status" value="1"/>
</dbReference>
<keyword evidence="2" id="KW-0460">Magnesium</keyword>
<dbReference type="GO" id="GO:0016094">
    <property type="term" value="P:polyprenol biosynthetic process"/>
    <property type="evidence" value="ECO:0007669"/>
    <property type="project" value="TreeGrafter"/>
</dbReference>
<keyword evidence="2" id="KW-0479">Metal-binding</keyword>
<feature type="binding site" evidence="2">
    <location>
        <begin position="72"/>
        <end position="74"/>
    </location>
    <ligand>
        <name>substrate</name>
    </ligand>
</feature>
<dbReference type="NCBIfam" id="NF011405">
    <property type="entry name" value="PRK14830.1"/>
    <property type="match status" value="1"/>
</dbReference>
<feature type="binding site" evidence="2">
    <location>
        <begin position="201"/>
        <end position="203"/>
    </location>
    <ligand>
        <name>substrate</name>
    </ligand>
</feature>
<feature type="binding site" evidence="2">
    <location>
        <position position="214"/>
    </location>
    <ligand>
        <name>Mg(2+)</name>
        <dbReference type="ChEBI" id="CHEBI:18420"/>
    </ligand>
</feature>
<dbReference type="EC" id="2.5.1.-" evidence="2"/>
<comment type="caution">
    <text evidence="3">The sequence shown here is derived from an EMBL/GenBank/DDBJ whole genome shotgun (WGS) entry which is preliminary data.</text>
</comment>
<sequence>MGIVNIKKYLEKIDYSKVPKHIAIIMDGNGRWAKAKGLPRVAGHRQGVEAIKRVSEICQELGVQYLTLFAFSTENWKRPKSEVDFLMSLPQEYLKRELNNLKKNNIKITVMGDLHSLPSKTREVVENGIEETRNNTSLNMNFALNYGGRKEIIDTCRKLAKKVADKEIDVSDITEEFFSNYLYSPHIPDPDLLVRTSGELRISNFLLWELAYSEFWFDDVLWPDFQKESLLQAVLDYQNRKRRFGKVEK</sequence>
<dbReference type="CDD" id="cd00475">
    <property type="entry name" value="Cis_IPPS"/>
    <property type="match status" value="1"/>
</dbReference>
<dbReference type="PROSITE" id="PS01066">
    <property type="entry name" value="UPP_SYNTHASE"/>
    <property type="match status" value="1"/>
</dbReference>
<organism evidence="3 4">
    <name type="scientific">Natranaerobius trueperi</name>
    <dbReference type="NCBI Taxonomy" id="759412"/>
    <lineage>
        <taxon>Bacteria</taxon>
        <taxon>Bacillati</taxon>
        <taxon>Bacillota</taxon>
        <taxon>Clostridia</taxon>
        <taxon>Natranaerobiales</taxon>
        <taxon>Natranaerobiaceae</taxon>
        <taxon>Natranaerobius</taxon>
    </lineage>
</organism>
<evidence type="ECO:0000313" key="3">
    <source>
        <dbReference type="EMBL" id="OWZ84265.1"/>
    </source>
</evidence>
<feature type="active site" description="Proton acceptor" evidence="2">
    <location>
        <position position="75"/>
    </location>
</feature>
<evidence type="ECO:0000256" key="1">
    <source>
        <dbReference type="ARBA" id="ARBA00022679"/>
    </source>
</evidence>
<evidence type="ECO:0000313" key="4">
    <source>
        <dbReference type="Proteomes" id="UP000214588"/>
    </source>
</evidence>
<comment type="similarity">
    <text evidence="2">Belongs to the UPP synthase family.</text>
</comment>
<gene>
    <name evidence="3" type="ORF">CDO51_04195</name>
</gene>
<feature type="binding site" evidence="2">
    <location>
        <begin position="28"/>
        <end position="31"/>
    </location>
    <ligand>
        <name>substrate</name>
    </ligand>
</feature>
<feature type="binding site" evidence="2">
    <location>
        <position position="27"/>
    </location>
    <ligand>
        <name>Mg(2+)</name>
        <dbReference type="ChEBI" id="CHEBI:18420"/>
    </ligand>
</feature>
<protein>
    <recommendedName>
        <fullName evidence="2">Isoprenyl transferase</fullName>
        <ecNumber evidence="2">2.5.1.-</ecNumber>
    </recommendedName>
</protein>
<reference evidence="3 4" key="1">
    <citation type="submission" date="2017-06" db="EMBL/GenBank/DDBJ databases">
        <title>Draft Genome Sequence of Natranaerobius trueperi halophilic, alkalithermophilic bacteria from soda lakes.</title>
        <authorList>
            <person name="Zhao B."/>
        </authorList>
    </citation>
    <scope>NUCLEOTIDE SEQUENCE [LARGE SCALE GENOMIC DNA]</scope>
    <source>
        <strain evidence="3 4">DSM 18760</strain>
    </source>
</reference>
<dbReference type="GO" id="GO:0030145">
    <property type="term" value="F:manganese ion binding"/>
    <property type="evidence" value="ECO:0007669"/>
    <property type="project" value="TreeGrafter"/>
</dbReference>
<dbReference type="InterPro" id="IPR036424">
    <property type="entry name" value="UPP_synth-like_sf"/>
</dbReference>